<dbReference type="Proteomes" id="UP000642673">
    <property type="component" value="Unassembled WGS sequence"/>
</dbReference>
<reference evidence="3" key="1">
    <citation type="journal article" date="2019" name="Int. J. Syst. Evol. Microbiol.">
        <title>The Global Catalogue of Microorganisms (GCM) 10K type strain sequencing project: providing services to taxonomists for standard genome sequencing and annotation.</title>
        <authorList>
            <consortium name="The Broad Institute Genomics Platform"/>
            <consortium name="The Broad Institute Genome Sequencing Center for Infectious Disease"/>
            <person name="Wu L."/>
            <person name="Ma J."/>
        </authorList>
    </citation>
    <scope>NUCLEOTIDE SEQUENCE [LARGE SCALE GENOMIC DNA]</scope>
    <source>
        <strain evidence="3">JCM 4738</strain>
    </source>
</reference>
<comment type="caution">
    <text evidence="2">The sequence shown here is derived from an EMBL/GenBank/DDBJ whole genome shotgun (WGS) entry which is preliminary data.</text>
</comment>
<accession>A0ABQ3EZ19</accession>
<name>A0ABQ3EZ19_9ACTN</name>
<proteinExistence type="predicted"/>
<dbReference type="RefSeq" id="WP_190186709.1">
    <property type="nucleotide sequence ID" value="NZ_BMVP01000013.1"/>
</dbReference>
<keyword evidence="3" id="KW-1185">Reference proteome</keyword>
<gene>
    <name evidence="2" type="ORF">GCM10010347_52650</name>
</gene>
<evidence type="ECO:0000313" key="3">
    <source>
        <dbReference type="Proteomes" id="UP000642673"/>
    </source>
</evidence>
<feature type="region of interest" description="Disordered" evidence="1">
    <location>
        <begin position="1"/>
        <end position="20"/>
    </location>
</feature>
<protein>
    <submittedName>
        <fullName evidence="2">Uncharacterized protein</fullName>
    </submittedName>
</protein>
<evidence type="ECO:0000313" key="2">
    <source>
        <dbReference type="EMBL" id="GHB75687.1"/>
    </source>
</evidence>
<sequence length="54" mass="5821">MYSGVEAGFEQQTLPWPETGSVEAGAVERRAGYLARPVHGHRPEREAPAGTGTR</sequence>
<evidence type="ECO:0000256" key="1">
    <source>
        <dbReference type="SAM" id="MobiDB-lite"/>
    </source>
</evidence>
<organism evidence="2 3">
    <name type="scientific">Streptomyces cirratus</name>
    <dbReference type="NCBI Taxonomy" id="68187"/>
    <lineage>
        <taxon>Bacteria</taxon>
        <taxon>Bacillati</taxon>
        <taxon>Actinomycetota</taxon>
        <taxon>Actinomycetes</taxon>
        <taxon>Kitasatosporales</taxon>
        <taxon>Streptomycetaceae</taxon>
        <taxon>Streptomyces</taxon>
    </lineage>
</organism>
<dbReference type="EMBL" id="BMVP01000013">
    <property type="protein sequence ID" value="GHB75687.1"/>
    <property type="molecule type" value="Genomic_DNA"/>
</dbReference>